<dbReference type="AlphaFoldDB" id="A0A518B702"/>
<name>A0A518B702_9BACT</name>
<dbReference type="EMBL" id="CP036279">
    <property type="protein sequence ID" value="QDU62757.1"/>
    <property type="molecule type" value="Genomic_DNA"/>
</dbReference>
<keyword evidence="2" id="KW-1185">Reference proteome</keyword>
<dbReference type="Proteomes" id="UP000317093">
    <property type="component" value="Chromosome"/>
</dbReference>
<accession>A0A518B702</accession>
<reference evidence="1 2" key="1">
    <citation type="submission" date="2019-02" db="EMBL/GenBank/DDBJ databases">
        <title>Deep-cultivation of Planctomycetes and their phenomic and genomic characterization uncovers novel biology.</title>
        <authorList>
            <person name="Wiegand S."/>
            <person name="Jogler M."/>
            <person name="Boedeker C."/>
            <person name="Pinto D."/>
            <person name="Vollmers J."/>
            <person name="Rivas-Marin E."/>
            <person name="Kohn T."/>
            <person name="Peeters S.H."/>
            <person name="Heuer A."/>
            <person name="Rast P."/>
            <person name="Oberbeckmann S."/>
            <person name="Bunk B."/>
            <person name="Jeske O."/>
            <person name="Meyerdierks A."/>
            <person name="Storesund J.E."/>
            <person name="Kallscheuer N."/>
            <person name="Luecker S."/>
            <person name="Lage O.M."/>
            <person name="Pohl T."/>
            <person name="Merkel B.J."/>
            <person name="Hornburger P."/>
            <person name="Mueller R.-W."/>
            <person name="Bruemmer F."/>
            <person name="Labrenz M."/>
            <person name="Spormann A.M."/>
            <person name="Op den Camp H."/>
            <person name="Overmann J."/>
            <person name="Amann R."/>
            <person name="Jetten M.S.M."/>
            <person name="Mascher T."/>
            <person name="Medema M.H."/>
            <person name="Devos D.P."/>
            <person name="Kaster A.-K."/>
            <person name="Ovreas L."/>
            <person name="Rohde M."/>
            <person name="Galperin M.Y."/>
            <person name="Jogler C."/>
        </authorList>
    </citation>
    <scope>NUCLEOTIDE SEQUENCE [LARGE SCALE GENOMIC DNA]</scope>
    <source>
        <strain evidence="1 2">Pan216</strain>
    </source>
</reference>
<gene>
    <name evidence="1" type="ORF">Pan216_36270</name>
</gene>
<organism evidence="1 2">
    <name type="scientific">Kolteria novifilia</name>
    <dbReference type="NCBI Taxonomy" id="2527975"/>
    <lineage>
        <taxon>Bacteria</taxon>
        <taxon>Pseudomonadati</taxon>
        <taxon>Planctomycetota</taxon>
        <taxon>Planctomycetia</taxon>
        <taxon>Kolteriales</taxon>
        <taxon>Kolteriaceae</taxon>
        <taxon>Kolteria</taxon>
    </lineage>
</organism>
<evidence type="ECO:0000313" key="2">
    <source>
        <dbReference type="Proteomes" id="UP000317093"/>
    </source>
</evidence>
<dbReference type="RefSeq" id="WP_145259727.1">
    <property type="nucleotide sequence ID" value="NZ_CP036279.1"/>
</dbReference>
<evidence type="ECO:0000313" key="1">
    <source>
        <dbReference type="EMBL" id="QDU62757.1"/>
    </source>
</evidence>
<proteinExistence type="predicted"/>
<dbReference type="KEGG" id="knv:Pan216_36270"/>
<protein>
    <submittedName>
        <fullName evidence="1">Uncharacterized protein</fullName>
    </submittedName>
</protein>
<sequence>MRSALTLLRDDLDLRQLLAEYKARKDRDKNAEWFDRVMALGDLDQRALSKLHGLLLAQGWIDTRIASDVFDEPGRLANCYRITSDGNRALTWVTDIAEDEPEMAEASAWD</sequence>